<comment type="subunit">
    <text evidence="6">Homodimer.</text>
</comment>
<evidence type="ECO:0000256" key="6">
    <source>
        <dbReference type="HAMAP-Rule" id="MF_00269"/>
    </source>
</evidence>
<keyword evidence="5 6" id="KW-0676">Redox-active center</keyword>
<dbReference type="InterPro" id="IPR002065">
    <property type="entry name" value="TPX"/>
</dbReference>
<keyword evidence="9" id="KW-1185">Reference proteome</keyword>
<dbReference type="Proteomes" id="UP000182015">
    <property type="component" value="Unassembled WGS sequence"/>
</dbReference>
<evidence type="ECO:0000259" key="7">
    <source>
        <dbReference type="PROSITE" id="PS51352"/>
    </source>
</evidence>
<comment type="caution">
    <text evidence="8">The sequence shown here is derived from an EMBL/GenBank/DDBJ whole genome shotgun (WGS) entry which is preliminary data.</text>
</comment>
<dbReference type="InterPro" id="IPR036249">
    <property type="entry name" value="Thioredoxin-like_sf"/>
</dbReference>
<proteinExistence type="inferred from homology"/>
<feature type="disulfide bond" description="Redox-active" evidence="6">
    <location>
        <begin position="57"/>
        <end position="91"/>
    </location>
</feature>
<accession>A0A1L8MNR8</accession>
<dbReference type="CDD" id="cd03014">
    <property type="entry name" value="PRX_Atyp2cys"/>
    <property type="match status" value="1"/>
</dbReference>
<evidence type="ECO:0000313" key="8">
    <source>
        <dbReference type="EMBL" id="OJF72389.1"/>
    </source>
</evidence>
<dbReference type="OrthoDB" id="9781543at2"/>
<name>A0A1L8MNR8_9STRE</name>
<dbReference type="EMBL" id="LZDD01000001">
    <property type="protein sequence ID" value="OJF72389.1"/>
    <property type="molecule type" value="Genomic_DNA"/>
</dbReference>
<dbReference type="RefSeq" id="WP_071793046.1">
    <property type="nucleotide sequence ID" value="NZ_LZDD01000001.1"/>
</dbReference>
<dbReference type="InterPro" id="IPR018219">
    <property type="entry name" value="Tpx_CS"/>
</dbReference>
<dbReference type="PANTHER" id="PTHR43110:SF1">
    <property type="entry name" value="THIOL PEROXIDASE"/>
    <property type="match status" value="1"/>
</dbReference>
<evidence type="ECO:0000256" key="1">
    <source>
        <dbReference type="ARBA" id="ARBA00022559"/>
    </source>
</evidence>
<dbReference type="InterPro" id="IPR050455">
    <property type="entry name" value="Tpx_Peroxidase_subfamily"/>
</dbReference>
<keyword evidence="1 6" id="KW-0575">Peroxidase</keyword>
<dbReference type="GO" id="GO:0008379">
    <property type="term" value="F:thioredoxin peroxidase activity"/>
    <property type="evidence" value="ECO:0007669"/>
    <property type="project" value="UniProtKB-UniRule"/>
</dbReference>
<keyword evidence="2 6" id="KW-0049">Antioxidant</keyword>
<dbReference type="InterPro" id="IPR013766">
    <property type="entry name" value="Thioredoxin_domain"/>
</dbReference>
<dbReference type="PROSITE" id="PS51352">
    <property type="entry name" value="THIOREDOXIN_2"/>
    <property type="match status" value="1"/>
</dbReference>
<dbReference type="STRING" id="1856638.A9Q68_02285"/>
<feature type="domain" description="Thioredoxin" evidence="7">
    <location>
        <begin position="16"/>
        <end position="162"/>
    </location>
</feature>
<reference evidence="9" key="1">
    <citation type="submission" date="2016-06" db="EMBL/GenBank/DDBJ databases">
        <authorList>
            <person name="de Vries S.P.W."/>
            <person name="Hadjirin N.F."/>
            <person name="Lay E.M."/>
            <person name="Zadoks R.N."/>
            <person name="Peacock S.J."/>
            <person name="Parkhill J."/>
            <person name="Grant A.J."/>
            <person name="Mcdougall S."/>
            <person name="Holmes M.A."/>
        </authorList>
    </citation>
    <scope>NUCLEOTIDE SEQUENCE [LARGE SCALE GENOMIC DNA]</scope>
    <source>
        <strain evidence="9">NZ1587</strain>
    </source>
</reference>
<sequence>MTTFIGKPVTLTGQQFQVGQIADDFTLLGTDLSKKSLSDFKGKKVISVVPSIDTGICSTQTRKFNQELANLDDTYVITISVDLPFAQARWCGAEGLDKAIMLSDYYDHSFGKAYGLLMEEWHLLARAVLVLDQDNKVVYTEYVENVNTEPDYDAAIQALKSI</sequence>
<gene>
    <name evidence="6" type="primary">tpx</name>
    <name evidence="8" type="ORF">A9Q68_02285</name>
</gene>
<dbReference type="PROSITE" id="PS01265">
    <property type="entry name" value="TPX"/>
    <property type="match status" value="1"/>
</dbReference>
<dbReference type="NCBIfam" id="NF001808">
    <property type="entry name" value="PRK00522.1"/>
    <property type="match status" value="1"/>
</dbReference>
<dbReference type="AlphaFoldDB" id="A0A1L8MNR8"/>
<keyword evidence="3 6" id="KW-0560">Oxidoreductase</keyword>
<dbReference type="InterPro" id="IPR013740">
    <property type="entry name" value="Redoxin"/>
</dbReference>
<evidence type="ECO:0000256" key="4">
    <source>
        <dbReference type="ARBA" id="ARBA00023157"/>
    </source>
</evidence>
<evidence type="ECO:0000256" key="2">
    <source>
        <dbReference type="ARBA" id="ARBA00022862"/>
    </source>
</evidence>
<dbReference type="Pfam" id="PF08534">
    <property type="entry name" value="Redoxin"/>
    <property type="match status" value="1"/>
</dbReference>
<dbReference type="HAMAP" id="MF_00269">
    <property type="entry name" value="Tpx"/>
    <property type="match status" value="1"/>
</dbReference>
<dbReference type="EC" id="1.11.1.24" evidence="6"/>
<dbReference type="Gene3D" id="3.40.30.10">
    <property type="entry name" value="Glutaredoxin"/>
    <property type="match status" value="1"/>
</dbReference>
<evidence type="ECO:0000256" key="5">
    <source>
        <dbReference type="ARBA" id="ARBA00023284"/>
    </source>
</evidence>
<organism evidence="8 9">
    <name type="scientific">Streptococcus bovimastitidis</name>
    <dbReference type="NCBI Taxonomy" id="1856638"/>
    <lineage>
        <taxon>Bacteria</taxon>
        <taxon>Bacillati</taxon>
        <taxon>Bacillota</taxon>
        <taxon>Bacilli</taxon>
        <taxon>Lactobacillales</taxon>
        <taxon>Streptococcaceae</taxon>
        <taxon>Streptococcus</taxon>
    </lineage>
</organism>
<comment type="similarity">
    <text evidence="6">Belongs to the peroxiredoxin family. Tpx subfamily.</text>
</comment>
<dbReference type="PANTHER" id="PTHR43110">
    <property type="entry name" value="THIOL PEROXIDASE"/>
    <property type="match status" value="1"/>
</dbReference>
<dbReference type="SUPFAM" id="SSF52833">
    <property type="entry name" value="Thioredoxin-like"/>
    <property type="match status" value="1"/>
</dbReference>
<comment type="function">
    <text evidence="6">Thiol-specific peroxidase that catalyzes the reduction of hydrogen peroxide and organic hydroperoxides to water and alcohols, respectively. Plays a role in cell protection against oxidative stress by detoxifying peroxides.</text>
</comment>
<feature type="active site" description="Cysteine sulfenic acid (-SOH) intermediate" evidence="6">
    <location>
        <position position="57"/>
    </location>
</feature>
<comment type="miscellaneous">
    <text evidence="6">The active site is a conserved redox-active cysteine residue, the peroxidatic cysteine (C(P)), which makes the nucleophilic attack on the peroxide substrate. The peroxide oxidizes the C(P)-SH to cysteine sulfenic acid (C(P)-SOH), which then reacts with another cysteine residue, the resolving cysteine (C(R)), to form a disulfide bridge. The disulfide is subsequently reduced by an appropriate electron donor to complete the catalytic cycle. In this atypical 2-Cys peroxiredoxin, C(R) is present in the same subunit to form an intramolecular disulfide. The disulfide is subsequently reduced by thioredoxin.</text>
</comment>
<protein>
    <recommendedName>
        <fullName evidence="6">Thiol peroxidase</fullName>
        <shortName evidence="6">Tpx</shortName>
        <ecNumber evidence="6">1.11.1.24</ecNumber>
    </recommendedName>
    <alternativeName>
        <fullName evidence="6">Peroxiredoxin tpx</fullName>
        <shortName evidence="6">Prx</shortName>
    </alternativeName>
    <alternativeName>
        <fullName evidence="6">Thioredoxin peroxidase</fullName>
    </alternativeName>
    <alternativeName>
        <fullName evidence="6">Thioredoxin-dependent peroxiredoxin</fullName>
    </alternativeName>
</protein>
<evidence type="ECO:0000313" key="9">
    <source>
        <dbReference type="Proteomes" id="UP000182015"/>
    </source>
</evidence>
<comment type="catalytic activity">
    <reaction evidence="6">
        <text>a hydroperoxide + [thioredoxin]-dithiol = an alcohol + [thioredoxin]-disulfide + H2O</text>
        <dbReference type="Rhea" id="RHEA:62620"/>
        <dbReference type="Rhea" id="RHEA-COMP:10698"/>
        <dbReference type="Rhea" id="RHEA-COMP:10700"/>
        <dbReference type="ChEBI" id="CHEBI:15377"/>
        <dbReference type="ChEBI" id="CHEBI:29950"/>
        <dbReference type="ChEBI" id="CHEBI:30879"/>
        <dbReference type="ChEBI" id="CHEBI:35924"/>
        <dbReference type="ChEBI" id="CHEBI:50058"/>
        <dbReference type="EC" id="1.11.1.24"/>
    </reaction>
</comment>
<keyword evidence="4 6" id="KW-1015">Disulfide bond</keyword>
<evidence type="ECO:0000256" key="3">
    <source>
        <dbReference type="ARBA" id="ARBA00023002"/>
    </source>
</evidence>